<proteinExistence type="inferred from homology"/>
<evidence type="ECO:0000259" key="9">
    <source>
        <dbReference type="Pfam" id="PF07715"/>
    </source>
</evidence>
<dbReference type="Pfam" id="PF13715">
    <property type="entry name" value="CarbopepD_reg_2"/>
    <property type="match status" value="1"/>
</dbReference>
<organism evidence="11 12">
    <name type="scientific">Arcticibacter tournemirensis</name>
    <dbReference type="NCBI Taxonomy" id="699437"/>
    <lineage>
        <taxon>Bacteria</taxon>
        <taxon>Pseudomonadati</taxon>
        <taxon>Bacteroidota</taxon>
        <taxon>Sphingobacteriia</taxon>
        <taxon>Sphingobacteriales</taxon>
        <taxon>Sphingobacteriaceae</taxon>
        <taxon>Arcticibacter</taxon>
    </lineage>
</organism>
<keyword evidence="5 7" id="KW-0472">Membrane</keyword>
<dbReference type="Gene3D" id="2.60.40.1120">
    <property type="entry name" value="Carboxypeptidase-like, regulatory domain"/>
    <property type="match status" value="1"/>
</dbReference>
<evidence type="ECO:0000313" key="12">
    <source>
        <dbReference type="Proteomes" id="UP000290848"/>
    </source>
</evidence>
<accession>A0A4Q0MB34</accession>
<dbReference type="InterPro" id="IPR008969">
    <property type="entry name" value="CarboxyPept-like_regulatory"/>
</dbReference>
<evidence type="ECO:0000313" key="11">
    <source>
        <dbReference type="EMBL" id="RXF70498.1"/>
    </source>
</evidence>
<keyword evidence="3 7" id="KW-1134">Transmembrane beta strand</keyword>
<dbReference type="GO" id="GO:0009279">
    <property type="term" value="C:cell outer membrane"/>
    <property type="evidence" value="ECO:0007669"/>
    <property type="project" value="UniProtKB-SubCell"/>
</dbReference>
<feature type="signal peptide" evidence="8">
    <location>
        <begin position="1"/>
        <end position="17"/>
    </location>
</feature>
<keyword evidence="4 7" id="KW-0812">Transmembrane</keyword>
<dbReference type="SUPFAM" id="SSF56935">
    <property type="entry name" value="Porins"/>
    <property type="match status" value="1"/>
</dbReference>
<evidence type="ECO:0000256" key="6">
    <source>
        <dbReference type="ARBA" id="ARBA00023237"/>
    </source>
</evidence>
<dbReference type="InterPro" id="IPR036942">
    <property type="entry name" value="Beta-barrel_TonB_sf"/>
</dbReference>
<keyword evidence="2 7" id="KW-0813">Transport</keyword>
<keyword evidence="11" id="KW-0675">Receptor</keyword>
<evidence type="ECO:0000256" key="5">
    <source>
        <dbReference type="ARBA" id="ARBA00023136"/>
    </source>
</evidence>
<dbReference type="Gene3D" id="2.40.170.20">
    <property type="entry name" value="TonB-dependent receptor, beta-barrel domain"/>
    <property type="match status" value="1"/>
</dbReference>
<protein>
    <submittedName>
        <fullName evidence="11">TonB-dependent receptor</fullName>
    </submittedName>
</protein>
<evidence type="ECO:0000256" key="3">
    <source>
        <dbReference type="ARBA" id="ARBA00022452"/>
    </source>
</evidence>
<dbReference type="InterPro" id="IPR012910">
    <property type="entry name" value="Plug_dom"/>
</dbReference>
<comment type="subcellular location">
    <subcellularLocation>
        <location evidence="1 7">Cell outer membrane</location>
        <topology evidence="1 7">Multi-pass membrane protein</topology>
    </subcellularLocation>
</comment>
<evidence type="ECO:0000256" key="1">
    <source>
        <dbReference type="ARBA" id="ARBA00004571"/>
    </source>
</evidence>
<dbReference type="SUPFAM" id="SSF49464">
    <property type="entry name" value="Carboxypeptidase regulatory domain-like"/>
    <property type="match status" value="1"/>
</dbReference>
<dbReference type="EMBL" id="RXOC01000004">
    <property type="protein sequence ID" value="RXF70498.1"/>
    <property type="molecule type" value="Genomic_DNA"/>
</dbReference>
<keyword evidence="6 7" id="KW-0998">Cell outer membrane</keyword>
<dbReference type="RefSeq" id="WP_128768803.1">
    <property type="nucleotide sequence ID" value="NZ_RXOC01000004.1"/>
</dbReference>
<feature type="domain" description="TonB-dependent receptor plug" evidence="9">
    <location>
        <begin position="137"/>
        <end position="212"/>
    </location>
</feature>
<dbReference type="InterPro" id="IPR039426">
    <property type="entry name" value="TonB-dep_rcpt-like"/>
</dbReference>
<evidence type="ECO:0000256" key="7">
    <source>
        <dbReference type="PROSITE-ProRule" id="PRU01360"/>
    </source>
</evidence>
<evidence type="ECO:0000259" key="10">
    <source>
        <dbReference type="Pfam" id="PF14905"/>
    </source>
</evidence>
<dbReference type="Pfam" id="PF07715">
    <property type="entry name" value="Plug"/>
    <property type="match status" value="1"/>
</dbReference>
<feature type="chain" id="PRO_5020741208" evidence="8">
    <location>
        <begin position="18"/>
        <end position="783"/>
    </location>
</feature>
<reference evidence="11 12" key="1">
    <citation type="submission" date="2018-12" db="EMBL/GenBank/DDBJ databases">
        <title>The Draft Genome Sequence of the Soil Bacterium Pedobacter tournemirensis R1.</title>
        <authorList>
            <person name="He J."/>
        </authorList>
    </citation>
    <scope>NUCLEOTIDE SEQUENCE [LARGE SCALE GENOMIC DNA]</scope>
    <source>
        <strain evidence="11 12">R1</strain>
    </source>
</reference>
<dbReference type="AlphaFoldDB" id="A0A4Q0MB34"/>
<evidence type="ECO:0000256" key="8">
    <source>
        <dbReference type="SAM" id="SignalP"/>
    </source>
</evidence>
<evidence type="ECO:0000256" key="2">
    <source>
        <dbReference type="ARBA" id="ARBA00022448"/>
    </source>
</evidence>
<evidence type="ECO:0000256" key="4">
    <source>
        <dbReference type="ARBA" id="ARBA00022692"/>
    </source>
</evidence>
<dbReference type="PANTHER" id="PTHR40980">
    <property type="entry name" value="PLUG DOMAIN-CONTAINING PROTEIN"/>
    <property type="match status" value="1"/>
</dbReference>
<name>A0A4Q0MB34_9SPHI</name>
<dbReference type="PROSITE" id="PS52016">
    <property type="entry name" value="TONB_DEPENDENT_REC_3"/>
    <property type="match status" value="1"/>
</dbReference>
<dbReference type="Proteomes" id="UP000290848">
    <property type="component" value="Unassembled WGS sequence"/>
</dbReference>
<dbReference type="InterPro" id="IPR037066">
    <property type="entry name" value="Plug_dom_sf"/>
</dbReference>
<comment type="similarity">
    <text evidence="7">Belongs to the TonB-dependent receptor family.</text>
</comment>
<keyword evidence="8" id="KW-0732">Signal</keyword>
<feature type="domain" description="Outer membrane protein beta-barrel" evidence="10">
    <location>
        <begin position="365"/>
        <end position="765"/>
    </location>
</feature>
<comment type="caution">
    <text evidence="11">The sequence shown here is derived from an EMBL/GenBank/DDBJ whole genome shotgun (WGS) entry which is preliminary data.</text>
</comment>
<dbReference type="PANTHER" id="PTHR40980:SF4">
    <property type="entry name" value="TONB-DEPENDENT RECEPTOR-LIKE BETA-BARREL DOMAIN-CONTAINING PROTEIN"/>
    <property type="match status" value="1"/>
</dbReference>
<dbReference type="Pfam" id="PF14905">
    <property type="entry name" value="OMP_b-brl_3"/>
    <property type="match status" value="1"/>
</dbReference>
<sequence length="783" mass="87397">MRTILILIFCFVCTAAAAQTLTGTLTGRDTHIPVAYATVSLLDTLGKPLAGTMTDEKGGFLLKCTKQGTFTLICSSVGYQTLQRSVMLSGGKTDAGSLLLIPDTRQLAEVKVSGQQSALRLLPDKKVFEVGKDVFSQNGSISDALNGIPSVAVSPQGEVSLRGNAGVTVLVNGRRSGLTQGGALEQLQADQVERIEVITSPSARYDASGNAGIINIVLKKNKKAGFNGQIKMVAGVPNDTRINPSINYKSDKFNFFSTFGMRKSDYKGIYTSDQVTGTATMKMKQDEKRHDDGKMLYFGADYFISDKRTMTAAYLWHGTHDHDKTSLNYNYRNTAPAYDSILQRNGESWERRNYHQLEYNYTQLFPRARQKWTVDLQYDWWDSDKDWALATGKLYPAISDYPGIRTHTRDANRDLLVQSDWVQPLGKETMLELGIKSENRHVQYDFLAQQQADGIYVTYDGLDNGLDYNERIQGAYAQLGGKQGKLSYLGGLRLELTGIRSSGRNGAYTNNKDYIRLFPTMHLDYALSAASTVQAHYSCRISRPSLGQLSPYLELTDLNAQNTGNPDLNPAYSDLYELGFLFRNSKVTINPSLYFQYTDAPITNYTSRNHDGTFITLPVNIGKEIRQGFELNVMYNPLNALQINADFNLYHFRQSGAYKNFDFGFSDGSSSGRFSTQWKLSTSLSAQGRYYFNGLSATAQSHTRATHWADFGVSKNLLSDRLSLVADVTNVFDTRRYRTTTTGPDYVFSTMSRFNGARYRLSVVYKFKGNATVREAKSGNRSF</sequence>
<gene>
    <name evidence="11" type="ORF">EKH83_07590</name>
</gene>
<dbReference type="InterPro" id="IPR041700">
    <property type="entry name" value="OMP_b-brl_3"/>
</dbReference>
<dbReference type="Gene3D" id="2.170.130.10">
    <property type="entry name" value="TonB-dependent receptor, plug domain"/>
    <property type="match status" value="1"/>
</dbReference>